<reference evidence="1" key="1">
    <citation type="journal article" date="2023" name="Insect Mol. Biol.">
        <title>Genome sequencing provides insights into the evolution of gene families encoding plant cell wall-degrading enzymes in longhorned beetles.</title>
        <authorList>
            <person name="Shin N.R."/>
            <person name="Okamura Y."/>
            <person name="Kirsch R."/>
            <person name="Pauchet Y."/>
        </authorList>
    </citation>
    <scope>NUCLEOTIDE SEQUENCE</scope>
    <source>
        <strain evidence="1">RBIC_L_NR</strain>
    </source>
</reference>
<dbReference type="AlphaFoldDB" id="A0AAV8ZV94"/>
<protein>
    <submittedName>
        <fullName evidence="1">Uncharacterized protein</fullName>
    </submittedName>
</protein>
<dbReference type="EMBL" id="JANEYF010000247">
    <property type="protein sequence ID" value="KAJ8971167.1"/>
    <property type="molecule type" value="Genomic_DNA"/>
</dbReference>
<sequence>MVAKNFLFTEKANCKTISLKHFRQTIAISLVGVDSHKSSMGRPRSNCLQVNTKKQPTYRYMVHLDVARTAVQQMRPIEQNGCVQFVKSDFV</sequence>
<name>A0AAV8ZV94_9CUCU</name>
<organism evidence="1 2">
    <name type="scientific">Rhamnusium bicolor</name>
    <dbReference type="NCBI Taxonomy" id="1586634"/>
    <lineage>
        <taxon>Eukaryota</taxon>
        <taxon>Metazoa</taxon>
        <taxon>Ecdysozoa</taxon>
        <taxon>Arthropoda</taxon>
        <taxon>Hexapoda</taxon>
        <taxon>Insecta</taxon>
        <taxon>Pterygota</taxon>
        <taxon>Neoptera</taxon>
        <taxon>Endopterygota</taxon>
        <taxon>Coleoptera</taxon>
        <taxon>Polyphaga</taxon>
        <taxon>Cucujiformia</taxon>
        <taxon>Chrysomeloidea</taxon>
        <taxon>Cerambycidae</taxon>
        <taxon>Lepturinae</taxon>
        <taxon>Rhagiini</taxon>
        <taxon>Rhamnusium</taxon>
    </lineage>
</organism>
<dbReference type="Proteomes" id="UP001162156">
    <property type="component" value="Unassembled WGS sequence"/>
</dbReference>
<proteinExistence type="predicted"/>
<evidence type="ECO:0000313" key="1">
    <source>
        <dbReference type="EMBL" id="KAJ8971167.1"/>
    </source>
</evidence>
<keyword evidence="2" id="KW-1185">Reference proteome</keyword>
<evidence type="ECO:0000313" key="2">
    <source>
        <dbReference type="Proteomes" id="UP001162156"/>
    </source>
</evidence>
<accession>A0AAV8ZV94</accession>
<comment type="caution">
    <text evidence="1">The sequence shown here is derived from an EMBL/GenBank/DDBJ whole genome shotgun (WGS) entry which is preliminary data.</text>
</comment>
<gene>
    <name evidence="1" type="ORF">NQ314_000844</name>
</gene>